<dbReference type="AlphaFoldDB" id="A0C7F7"/>
<evidence type="ECO:0000313" key="3">
    <source>
        <dbReference type="Proteomes" id="UP000000600"/>
    </source>
</evidence>
<keyword evidence="1" id="KW-0175">Coiled coil</keyword>
<dbReference type="InParanoid" id="A0C7F7"/>
<sequence>MMFPEYYEIDISCFEVKSQTSLAQNTSTLDLFELLTIKFLNMLGNSKDYKFFLPTLNKYVSINGTTLNRILGNNKKCVFELKQILKYLIDILIDNNELFILDGKTYNQQVNKLQMNKKNQFEKKEIFIQHLLLVCQQIYLQQEIRSKSVEEQIDILNKELKQLDNNKNLTNNQKQYLQHQYQQQLITKLKDYGKTKSIPHVNQNIDVSNPELALFVLKESLLRDKIQNYQQQVKNIPLDLIQQLDIMAKINLVQKQEIQILIMIKLLMINNYLKAIKFTQYFN</sequence>
<dbReference type="EMBL" id="CT868047">
    <property type="protein sequence ID" value="CAK66724.1"/>
    <property type="molecule type" value="Genomic_DNA"/>
</dbReference>
<feature type="coiled-coil region" evidence="1">
    <location>
        <begin position="139"/>
        <end position="180"/>
    </location>
</feature>
<reference evidence="2 3" key="1">
    <citation type="journal article" date="2006" name="Nature">
        <title>Global trends of whole-genome duplications revealed by the ciliate Paramecium tetraurelia.</title>
        <authorList>
            <consortium name="Genoscope"/>
            <person name="Aury J.-M."/>
            <person name="Jaillon O."/>
            <person name="Duret L."/>
            <person name="Noel B."/>
            <person name="Jubin C."/>
            <person name="Porcel B.M."/>
            <person name="Segurens B."/>
            <person name="Daubin V."/>
            <person name="Anthouard V."/>
            <person name="Aiach N."/>
            <person name="Arnaiz O."/>
            <person name="Billaut A."/>
            <person name="Beisson J."/>
            <person name="Blanc I."/>
            <person name="Bouhouche K."/>
            <person name="Camara F."/>
            <person name="Duharcourt S."/>
            <person name="Guigo R."/>
            <person name="Gogendeau D."/>
            <person name="Katinka M."/>
            <person name="Keller A.-M."/>
            <person name="Kissmehl R."/>
            <person name="Klotz C."/>
            <person name="Koll F."/>
            <person name="Le Moue A."/>
            <person name="Lepere C."/>
            <person name="Malinsky S."/>
            <person name="Nowacki M."/>
            <person name="Nowak J.K."/>
            <person name="Plattner H."/>
            <person name="Poulain J."/>
            <person name="Ruiz F."/>
            <person name="Serrano V."/>
            <person name="Zagulski M."/>
            <person name="Dessen P."/>
            <person name="Betermier M."/>
            <person name="Weissenbach J."/>
            <person name="Scarpelli C."/>
            <person name="Schachter V."/>
            <person name="Sperling L."/>
            <person name="Meyer E."/>
            <person name="Cohen J."/>
            <person name="Wincker P."/>
        </authorList>
    </citation>
    <scope>NUCLEOTIDE SEQUENCE [LARGE SCALE GENOMIC DNA]</scope>
    <source>
        <strain evidence="2 3">Stock d4-2</strain>
    </source>
</reference>
<keyword evidence="3" id="KW-1185">Reference proteome</keyword>
<name>A0C7F7_PARTE</name>
<dbReference type="HOGENOM" id="CLU_985023_0_0_1"/>
<proteinExistence type="predicted"/>
<dbReference type="RefSeq" id="XP_001434121.1">
    <property type="nucleotide sequence ID" value="XM_001434084.1"/>
</dbReference>
<evidence type="ECO:0000313" key="2">
    <source>
        <dbReference type="EMBL" id="CAK66724.1"/>
    </source>
</evidence>
<accession>A0C7F7</accession>
<organism evidence="2 3">
    <name type="scientific">Paramecium tetraurelia</name>
    <dbReference type="NCBI Taxonomy" id="5888"/>
    <lineage>
        <taxon>Eukaryota</taxon>
        <taxon>Sar</taxon>
        <taxon>Alveolata</taxon>
        <taxon>Ciliophora</taxon>
        <taxon>Intramacronucleata</taxon>
        <taxon>Oligohymenophorea</taxon>
        <taxon>Peniculida</taxon>
        <taxon>Parameciidae</taxon>
        <taxon>Paramecium</taxon>
    </lineage>
</organism>
<dbReference type="GeneID" id="5019906"/>
<dbReference type="KEGG" id="ptm:GSPATT00035854001"/>
<gene>
    <name evidence="2" type="ORF">GSPATT00035854001</name>
</gene>
<protein>
    <submittedName>
        <fullName evidence="2">Uncharacterized protein</fullName>
    </submittedName>
</protein>
<dbReference type="Proteomes" id="UP000000600">
    <property type="component" value="Unassembled WGS sequence"/>
</dbReference>
<evidence type="ECO:0000256" key="1">
    <source>
        <dbReference type="SAM" id="Coils"/>
    </source>
</evidence>